<evidence type="ECO:0000256" key="1">
    <source>
        <dbReference type="SAM" id="MobiDB-lite"/>
    </source>
</evidence>
<keyword evidence="3" id="KW-1185">Reference proteome</keyword>
<protein>
    <submittedName>
        <fullName evidence="2">Uncharacterized protein</fullName>
    </submittedName>
</protein>
<feature type="compositionally biased region" description="Acidic residues" evidence="1">
    <location>
        <begin position="116"/>
        <end position="136"/>
    </location>
</feature>
<feature type="compositionally biased region" description="Basic and acidic residues" evidence="1">
    <location>
        <begin position="137"/>
        <end position="148"/>
    </location>
</feature>
<proteinExistence type="predicted"/>
<feature type="region of interest" description="Disordered" evidence="1">
    <location>
        <begin position="90"/>
        <end position="160"/>
    </location>
</feature>
<reference evidence="2 3" key="1">
    <citation type="submission" date="2022-09" db="EMBL/GenBank/DDBJ databases">
        <authorList>
            <person name="Palmer J.M."/>
        </authorList>
    </citation>
    <scope>NUCLEOTIDE SEQUENCE [LARGE SCALE GENOMIC DNA]</scope>
    <source>
        <strain evidence="2 3">DSM 7382</strain>
    </source>
</reference>
<organism evidence="2 3">
    <name type="scientific">Cerrena zonata</name>
    <dbReference type="NCBI Taxonomy" id="2478898"/>
    <lineage>
        <taxon>Eukaryota</taxon>
        <taxon>Fungi</taxon>
        <taxon>Dikarya</taxon>
        <taxon>Basidiomycota</taxon>
        <taxon>Agaricomycotina</taxon>
        <taxon>Agaricomycetes</taxon>
        <taxon>Polyporales</taxon>
        <taxon>Cerrenaceae</taxon>
        <taxon>Cerrena</taxon>
    </lineage>
</organism>
<name>A0AAW0GM47_9APHY</name>
<feature type="compositionally biased region" description="Basic and acidic residues" evidence="1">
    <location>
        <begin position="90"/>
        <end position="100"/>
    </location>
</feature>
<gene>
    <name evidence="2" type="ORF">QCA50_005813</name>
</gene>
<sequence>MPYNRHIGGGLSFVQSHPVAAIHNMNPCDLCCPHCCCCCCCIPTREIPGERKYKVPLFRGGNIWGTERNHASWRSVEHPVATGLENDGSIEHARDEHISEPDQEAIANGHQSHIEEDVEGDVDQREEELGDGPDDSEAARALEEEQKKGRWKLQYIPPDE</sequence>
<accession>A0AAW0GM47</accession>
<evidence type="ECO:0000313" key="3">
    <source>
        <dbReference type="Proteomes" id="UP001385951"/>
    </source>
</evidence>
<evidence type="ECO:0000313" key="2">
    <source>
        <dbReference type="EMBL" id="KAK7690714.1"/>
    </source>
</evidence>
<dbReference type="AlphaFoldDB" id="A0AAW0GM47"/>
<dbReference type="EMBL" id="JASBNA010000006">
    <property type="protein sequence ID" value="KAK7690714.1"/>
    <property type="molecule type" value="Genomic_DNA"/>
</dbReference>
<comment type="caution">
    <text evidence="2">The sequence shown here is derived from an EMBL/GenBank/DDBJ whole genome shotgun (WGS) entry which is preliminary data.</text>
</comment>
<dbReference type="Proteomes" id="UP001385951">
    <property type="component" value="Unassembled WGS sequence"/>
</dbReference>